<reference evidence="1 2" key="1">
    <citation type="journal article" date="2020" name="Microorganisms">
        <title>Reliable Identification of Environmental Pseudomonas Isolates Using the rpoD Gene.</title>
        <authorList>
            <consortium name="The Broad Institute Genome Sequencing Platform"/>
            <person name="Girard L."/>
            <person name="Lood C."/>
            <person name="Rokni-Zadeh H."/>
            <person name="van Noort V."/>
            <person name="Lavigne R."/>
            <person name="De Mot R."/>
        </authorList>
    </citation>
    <scope>NUCLEOTIDE SEQUENCE [LARGE SCALE GENOMIC DNA]</scope>
    <source>
        <strain evidence="1 2">SWRI196</strain>
    </source>
</reference>
<proteinExistence type="predicted"/>
<gene>
    <name evidence="1" type="ORF">HU811_13280</name>
</gene>
<comment type="caution">
    <text evidence="1">The sequence shown here is derived from an EMBL/GenBank/DDBJ whole genome shotgun (WGS) entry which is preliminary data.</text>
</comment>
<dbReference type="PANTHER" id="PTHR32305">
    <property type="match status" value="1"/>
</dbReference>
<name>A0ABR6USM1_9PSED</name>
<dbReference type="Gene3D" id="2.180.10.10">
    <property type="entry name" value="RHS repeat-associated core"/>
    <property type="match status" value="1"/>
</dbReference>
<evidence type="ECO:0000313" key="1">
    <source>
        <dbReference type="EMBL" id="MBC3347605.1"/>
    </source>
</evidence>
<dbReference type="InterPro" id="IPR022385">
    <property type="entry name" value="Rhs_assc_core"/>
</dbReference>
<dbReference type="RefSeq" id="WP_186656294.1">
    <property type="nucleotide sequence ID" value="NZ_JABWQV010000072.1"/>
</dbReference>
<organism evidence="1 2">
    <name type="scientific">Pseudomonas tehranensis</name>
    <dbReference type="NCBI Taxonomy" id="2745502"/>
    <lineage>
        <taxon>Bacteria</taxon>
        <taxon>Pseudomonadati</taxon>
        <taxon>Pseudomonadota</taxon>
        <taxon>Gammaproteobacteria</taxon>
        <taxon>Pseudomonadales</taxon>
        <taxon>Pseudomonadaceae</taxon>
        <taxon>Pseudomonas</taxon>
    </lineage>
</organism>
<sequence>MTTLHSRTPDLVVFDSRGLPARHVGYLRSQATSSSVALVSRQRHNAAGHLVEQWDPRLFGHAPKPNQNTLYNLAGHPLRTDSVDAGWRLELPGLADESLHRWDQRASHWRIAYDQRLRPIVLEEHSQAAAEVDTFTYADATADAGHNLRGQLLEQSDPSGTLRLDNYSLLGRLLRETRAFEDGMTSVSQYRYGPLDNLLEQTDAGEHRQQAEYDLAGQLKQARLQLNEQAPWLPVLQNARYDAAGQIIEQRLSNGIVNHWTYDPADGRLQRQQALNNQTVLQDFEYAYDPVGNITLILDHAFTPSHFANQRVDGHRRFSYDSLYRLLSASGYDDGPPPDIPGLPQPTDPNDRRNYLQTYEYDHGGNLIKLTHVREGASHTRQMFVDPHSNRSIRWEPGDPDPSFNELYDRHGNLLLPQPGRELKWNARDQLSSVTLVKRGASADDQEHYRYSQGQRVYKRHDTYTATTHHFHAVHYLPGLEIRTRDTGEQLHVITVDAGLGSVRCLHWVAGKPAPMPADQLRYSLLDHLGSSLMEFDQQARLISHEGYYPFGATAWMSTRSEVEVSYKTLRYGAKEMDVSGLYAYGARYYAPWLQRWISADPAGDVDGLNLYGFVGNNPLRYVDDRGTTKAEWQIMNYSDFIAELGTESATALAQIDNVIHKTNIGKEMLKNLAGESVSAVVGFLGGYAGAEVFGAVSPQLNEVPYLGGLVGGNIGADVGAALADASLPTARVLRPLIPQTSAMSVEAIDRRIGLGQSEPLSFSVQDFTSFFLNRVTGSVIPAMNLLNLGSRAQEAEDIKMGLTPVKIKKIDTLLAEWKSAVESRWSATEAAFKSLGKSVVYPGDVLPNVNPLTTPETLAPIHHSVLERKTLITLDYIARAQKGMAWYKEMSTTDNQFLLKQARGGTSKR</sequence>
<evidence type="ECO:0000313" key="2">
    <source>
        <dbReference type="Proteomes" id="UP000617171"/>
    </source>
</evidence>
<dbReference type="EMBL" id="JABWQV010000072">
    <property type="protein sequence ID" value="MBC3347605.1"/>
    <property type="molecule type" value="Genomic_DNA"/>
</dbReference>
<protein>
    <submittedName>
        <fullName evidence="1">Toxin</fullName>
    </submittedName>
</protein>
<accession>A0ABR6USM1</accession>
<dbReference type="NCBIfam" id="TIGR03696">
    <property type="entry name" value="Rhs_assc_core"/>
    <property type="match status" value="1"/>
</dbReference>
<dbReference type="InterPro" id="IPR050708">
    <property type="entry name" value="T6SS_VgrG/RHS"/>
</dbReference>
<dbReference type="Proteomes" id="UP000617171">
    <property type="component" value="Unassembled WGS sequence"/>
</dbReference>
<keyword evidence="2" id="KW-1185">Reference proteome</keyword>
<dbReference type="PANTHER" id="PTHR32305:SF15">
    <property type="entry name" value="PROTEIN RHSA-RELATED"/>
    <property type="match status" value="1"/>
</dbReference>